<evidence type="ECO:0000256" key="1">
    <source>
        <dbReference type="ARBA" id="ARBA00004826"/>
    </source>
</evidence>
<dbReference type="SUPFAM" id="SSF55811">
    <property type="entry name" value="Nudix"/>
    <property type="match status" value="1"/>
</dbReference>
<evidence type="ECO:0000256" key="4">
    <source>
        <dbReference type="ARBA" id="ARBA00023229"/>
    </source>
</evidence>
<keyword evidence="8" id="KW-1185">Reference proteome</keyword>
<dbReference type="PANTHER" id="PTHR10885:SF0">
    <property type="entry name" value="ISOPENTENYL-DIPHOSPHATE DELTA-ISOMERASE"/>
    <property type="match status" value="1"/>
</dbReference>
<evidence type="ECO:0000256" key="3">
    <source>
        <dbReference type="ARBA" id="ARBA00012057"/>
    </source>
</evidence>
<dbReference type="GO" id="GO:0004452">
    <property type="term" value="F:isopentenyl-diphosphate delta-isomerase activity"/>
    <property type="evidence" value="ECO:0007669"/>
    <property type="project" value="UniProtKB-EC"/>
</dbReference>
<evidence type="ECO:0000256" key="5">
    <source>
        <dbReference type="ARBA" id="ARBA00023235"/>
    </source>
</evidence>
<dbReference type="InterPro" id="IPR011876">
    <property type="entry name" value="IsopentenylPP_isomerase_typ1"/>
</dbReference>
<dbReference type="InterPro" id="IPR000086">
    <property type="entry name" value="NUDIX_hydrolase_dom"/>
</dbReference>
<keyword evidence="4" id="KW-0414">Isoprene biosynthesis</keyword>
<dbReference type="Pfam" id="PF00293">
    <property type="entry name" value="NUDIX"/>
    <property type="match status" value="1"/>
</dbReference>
<name>A0A370DTA5_9GAMM</name>
<dbReference type="EC" id="5.3.3.2" evidence="3"/>
<organism evidence="7 8">
    <name type="scientific">endosymbiont of Escarpia spicata</name>
    <dbReference type="NCBI Taxonomy" id="2200908"/>
    <lineage>
        <taxon>Bacteria</taxon>
        <taxon>Pseudomonadati</taxon>
        <taxon>Pseudomonadota</taxon>
        <taxon>Gammaproteobacteria</taxon>
        <taxon>sulfur-oxidizing symbionts</taxon>
    </lineage>
</organism>
<evidence type="ECO:0000313" key="7">
    <source>
        <dbReference type="EMBL" id="RDH88468.1"/>
    </source>
</evidence>
<gene>
    <name evidence="7" type="ORF">DIZ78_00600</name>
</gene>
<sequence>MQESLILVDEFGNRTGTAGRGDCHLGQGVRHRAFVTFLSDSAGRLLIQKRQGSKLGGGRWDVSATSHVRSNETFAAAIRRCLSHELGIADGLVPRYLLSYTYLEQLDGRAENEYCSLFVLSYDGPVVANPEELESYRWVSVSELLDWYRSDSVGFTLWFGEAFERMVRYPLQELSDG</sequence>
<dbReference type="Proteomes" id="UP000254771">
    <property type="component" value="Unassembled WGS sequence"/>
</dbReference>
<evidence type="ECO:0000313" key="8">
    <source>
        <dbReference type="Proteomes" id="UP000254771"/>
    </source>
</evidence>
<evidence type="ECO:0000256" key="2">
    <source>
        <dbReference type="ARBA" id="ARBA00007579"/>
    </source>
</evidence>
<comment type="similarity">
    <text evidence="2">Belongs to the IPP isomerase type 1 family.</text>
</comment>
<reference evidence="7 8" key="1">
    <citation type="journal article" date="2018" name="ISME J.">
        <title>Endosymbiont genomes yield clues of tubeworm success.</title>
        <authorList>
            <person name="Li Y."/>
            <person name="Liles M.R."/>
            <person name="Halanych K.M."/>
        </authorList>
    </citation>
    <scope>NUCLEOTIDE SEQUENCE [LARGE SCALE GENOMIC DNA]</scope>
    <source>
        <strain evidence="7">A1462</strain>
    </source>
</reference>
<comment type="pathway">
    <text evidence="1">Isoprenoid biosynthesis; dimethylallyl diphosphate biosynthesis; dimethylallyl diphosphate from isopentenyl diphosphate: step 1/1.</text>
</comment>
<keyword evidence="5" id="KW-0413">Isomerase</keyword>
<protein>
    <recommendedName>
        <fullName evidence="3">isopentenyl-diphosphate Delta-isomerase</fullName>
        <ecNumber evidence="3">5.3.3.2</ecNumber>
    </recommendedName>
</protein>
<proteinExistence type="inferred from homology"/>
<comment type="caution">
    <text evidence="7">The sequence shown here is derived from an EMBL/GenBank/DDBJ whole genome shotgun (WGS) entry which is preliminary data.</text>
</comment>
<dbReference type="PANTHER" id="PTHR10885">
    <property type="entry name" value="ISOPENTENYL-DIPHOSPHATE DELTA-ISOMERASE"/>
    <property type="match status" value="1"/>
</dbReference>
<dbReference type="PROSITE" id="PS51462">
    <property type="entry name" value="NUDIX"/>
    <property type="match status" value="1"/>
</dbReference>
<dbReference type="GO" id="GO:0008299">
    <property type="term" value="P:isoprenoid biosynthetic process"/>
    <property type="evidence" value="ECO:0007669"/>
    <property type="project" value="UniProtKB-KW"/>
</dbReference>
<dbReference type="CDD" id="cd02885">
    <property type="entry name" value="NUDIX_IPP_Isomerase"/>
    <property type="match status" value="1"/>
</dbReference>
<accession>A0A370DTA5</accession>
<dbReference type="EMBL" id="QFXE01000001">
    <property type="protein sequence ID" value="RDH88468.1"/>
    <property type="molecule type" value="Genomic_DNA"/>
</dbReference>
<evidence type="ECO:0000259" key="6">
    <source>
        <dbReference type="PROSITE" id="PS51462"/>
    </source>
</evidence>
<feature type="domain" description="Nudix hydrolase" evidence="6">
    <location>
        <begin position="29"/>
        <end position="161"/>
    </location>
</feature>
<dbReference type="InterPro" id="IPR015797">
    <property type="entry name" value="NUDIX_hydrolase-like_dom_sf"/>
</dbReference>
<dbReference type="AlphaFoldDB" id="A0A370DTA5"/>
<dbReference type="Gene3D" id="3.90.79.10">
    <property type="entry name" value="Nucleoside Triphosphate Pyrophosphohydrolase"/>
    <property type="match status" value="1"/>
</dbReference>